<dbReference type="InterPro" id="IPR050071">
    <property type="entry name" value="Dehydroquinate_synthase"/>
</dbReference>
<dbReference type="Pfam" id="PF01761">
    <property type="entry name" value="DHQ_synthase"/>
    <property type="match status" value="1"/>
</dbReference>
<evidence type="ECO:0000259" key="12">
    <source>
        <dbReference type="Pfam" id="PF24621"/>
    </source>
</evidence>
<organism evidence="13 14">
    <name type="scientific">Candidatus Rikenella faecigallinarum</name>
    <dbReference type="NCBI Taxonomy" id="2838745"/>
    <lineage>
        <taxon>Bacteria</taxon>
        <taxon>Pseudomonadati</taxon>
        <taxon>Bacteroidota</taxon>
        <taxon>Bacteroidia</taxon>
        <taxon>Bacteroidales</taxon>
        <taxon>Rikenellaceae</taxon>
        <taxon>Rikenella</taxon>
    </lineage>
</organism>
<name>A0A9D1QBK4_9BACT</name>
<proteinExistence type="predicted"/>
<dbReference type="PANTHER" id="PTHR43622:SF1">
    <property type="entry name" value="3-DEHYDROQUINATE SYNTHASE"/>
    <property type="match status" value="1"/>
</dbReference>
<evidence type="ECO:0000256" key="6">
    <source>
        <dbReference type="ARBA" id="ARBA00022833"/>
    </source>
</evidence>
<keyword evidence="4" id="KW-0479">Metal-binding</keyword>
<dbReference type="InterPro" id="IPR030963">
    <property type="entry name" value="DHQ_synth_fam"/>
</dbReference>
<evidence type="ECO:0000256" key="5">
    <source>
        <dbReference type="ARBA" id="ARBA00022741"/>
    </source>
</evidence>
<dbReference type="Gene3D" id="1.20.1090.10">
    <property type="entry name" value="Dehydroquinate synthase-like - alpha domain"/>
    <property type="match status" value="1"/>
</dbReference>
<evidence type="ECO:0000256" key="1">
    <source>
        <dbReference type="ARBA" id="ARBA00001911"/>
    </source>
</evidence>
<keyword evidence="9" id="KW-0170">Cobalt</keyword>
<dbReference type="InterPro" id="IPR056179">
    <property type="entry name" value="DHQS_C"/>
</dbReference>
<dbReference type="GO" id="GO:0005737">
    <property type="term" value="C:cytoplasm"/>
    <property type="evidence" value="ECO:0007669"/>
    <property type="project" value="InterPro"/>
</dbReference>
<dbReference type="NCBIfam" id="TIGR01357">
    <property type="entry name" value="aroB"/>
    <property type="match status" value="1"/>
</dbReference>
<keyword evidence="7" id="KW-0520">NAD</keyword>
<evidence type="ECO:0000256" key="7">
    <source>
        <dbReference type="ARBA" id="ARBA00023027"/>
    </source>
</evidence>
<evidence type="ECO:0000259" key="11">
    <source>
        <dbReference type="Pfam" id="PF01761"/>
    </source>
</evidence>
<protein>
    <recommendedName>
        <fullName evidence="10">3-dehydroquinate synthase</fullName>
        <ecNumber evidence="10">4.2.3.4</ecNumber>
    </recommendedName>
</protein>
<dbReference type="SUPFAM" id="SSF56796">
    <property type="entry name" value="Dehydroquinate synthase-like"/>
    <property type="match status" value="1"/>
</dbReference>
<dbReference type="AlphaFoldDB" id="A0A9D1QBK4"/>
<keyword evidence="6" id="KW-0862">Zinc</keyword>
<dbReference type="EMBL" id="DXHL01000013">
    <property type="protein sequence ID" value="HIW10360.1"/>
    <property type="molecule type" value="Genomic_DNA"/>
</dbReference>
<dbReference type="GO" id="GO:0009423">
    <property type="term" value="P:chorismate biosynthetic process"/>
    <property type="evidence" value="ECO:0007669"/>
    <property type="project" value="UniProtKB-UniRule"/>
</dbReference>
<keyword evidence="8 13" id="KW-0456">Lyase</keyword>
<comment type="caution">
    <text evidence="13">The sequence shown here is derived from an EMBL/GenBank/DDBJ whole genome shotgun (WGS) entry which is preliminary data.</text>
</comment>
<dbReference type="InterPro" id="IPR030960">
    <property type="entry name" value="DHQS/DOIS_N"/>
</dbReference>
<evidence type="ECO:0000256" key="3">
    <source>
        <dbReference type="ARBA" id="ARBA00003485"/>
    </source>
</evidence>
<reference evidence="13" key="1">
    <citation type="journal article" date="2021" name="PeerJ">
        <title>Extensive microbial diversity within the chicken gut microbiome revealed by metagenomics and culture.</title>
        <authorList>
            <person name="Gilroy R."/>
            <person name="Ravi A."/>
            <person name="Getino M."/>
            <person name="Pursley I."/>
            <person name="Horton D.L."/>
            <person name="Alikhan N.F."/>
            <person name="Baker D."/>
            <person name="Gharbi K."/>
            <person name="Hall N."/>
            <person name="Watson M."/>
            <person name="Adriaenssens E.M."/>
            <person name="Foster-Nyarko E."/>
            <person name="Jarju S."/>
            <person name="Secka A."/>
            <person name="Antonio M."/>
            <person name="Oren A."/>
            <person name="Chaudhuri R.R."/>
            <person name="La Ragione R."/>
            <person name="Hildebrand F."/>
            <person name="Pallen M.J."/>
        </authorList>
    </citation>
    <scope>NUCLEOTIDE SEQUENCE</scope>
    <source>
        <strain evidence="13">ChiBcec15-1070</strain>
    </source>
</reference>
<evidence type="ECO:0000313" key="14">
    <source>
        <dbReference type="Proteomes" id="UP000823926"/>
    </source>
</evidence>
<evidence type="ECO:0000256" key="9">
    <source>
        <dbReference type="ARBA" id="ARBA00023285"/>
    </source>
</evidence>
<dbReference type="GO" id="GO:0000166">
    <property type="term" value="F:nucleotide binding"/>
    <property type="evidence" value="ECO:0007669"/>
    <property type="project" value="UniProtKB-KW"/>
</dbReference>
<keyword evidence="5" id="KW-0547">Nucleotide-binding</keyword>
<reference evidence="13" key="2">
    <citation type="submission" date="2021-04" db="EMBL/GenBank/DDBJ databases">
        <authorList>
            <person name="Gilroy R."/>
        </authorList>
    </citation>
    <scope>NUCLEOTIDE SEQUENCE</scope>
    <source>
        <strain evidence="13">ChiBcec15-1070</strain>
    </source>
</reference>
<dbReference type="PIRSF" id="PIRSF001455">
    <property type="entry name" value="DHQ_synth"/>
    <property type="match status" value="1"/>
</dbReference>
<dbReference type="GO" id="GO:0046872">
    <property type="term" value="F:metal ion binding"/>
    <property type="evidence" value="ECO:0007669"/>
    <property type="project" value="UniProtKB-KW"/>
</dbReference>
<dbReference type="CDD" id="cd08195">
    <property type="entry name" value="DHQS"/>
    <property type="match status" value="1"/>
</dbReference>
<feature type="domain" description="3-dehydroquinate synthase C-terminal" evidence="12">
    <location>
        <begin position="175"/>
        <end position="318"/>
    </location>
</feature>
<comment type="function">
    <text evidence="3">Catalyzes the conversion of 3-deoxy-D-arabino-heptulosonate 7-phosphate (DAHP) to dehydroquinate (DHQ).</text>
</comment>
<evidence type="ECO:0000256" key="4">
    <source>
        <dbReference type="ARBA" id="ARBA00022723"/>
    </source>
</evidence>
<dbReference type="GO" id="GO:0009073">
    <property type="term" value="P:aromatic amino acid family biosynthetic process"/>
    <property type="evidence" value="ECO:0007669"/>
    <property type="project" value="InterPro"/>
</dbReference>
<accession>A0A9D1QBK4</accession>
<evidence type="ECO:0000256" key="2">
    <source>
        <dbReference type="ARBA" id="ARBA00001941"/>
    </source>
</evidence>
<dbReference type="EC" id="4.2.3.4" evidence="10"/>
<feature type="domain" description="3-dehydroquinate synthase N-terminal" evidence="11">
    <location>
        <begin position="61"/>
        <end position="173"/>
    </location>
</feature>
<comment type="cofactor">
    <cofactor evidence="1">
        <name>NAD(+)</name>
        <dbReference type="ChEBI" id="CHEBI:57540"/>
    </cofactor>
</comment>
<dbReference type="Pfam" id="PF24621">
    <property type="entry name" value="DHQS_C"/>
    <property type="match status" value="1"/>
</dbReference>
<gene>
    <name evidence="13" type="primary">aroB</name>
    <name evidence="13" type="ORF">H9888_02555</name>
</gene>
<dbReference type="InterPro" id="IPR016037">
    <property type="entry name" value="DHQ_synth_AroB"/>
</dbReference>
<evidence type="ECO:0000313" key="13">
    <source>
        <dbReference type="EMBL" id="HIW10360.1"/>
    </source>
</evidence>
<comment type="cofactor">
    <cofactor evidence="2">
        <name>Co(2+)</name>
        <dbReference type="ChEBI" id="CHEBI:48828"/>
    </cofactor>
</comment>
<evidence type="ECO:0000256" key="8">
    <source>
        <dbReference type="ARBA" id="ARBA00023239"/>
    </source>
</evidence>
<evidence type="ECO:0000256" key="10">
    <source>
        <dbReference type="NCBIfam" id="TIGR01357"/>
    </source>
</evidence>
<dbReference type="PANTHER" id="PTHR43622">
    <property type="entry name" value="3-DEHYDROQUINATE SYNTHASE"/>
    <property type="match status" value="1"/>
</dbReference>
<sequence>METKEILVPRGGEGQTPSRVVIGEALGRLEAMLEGRRPIVITDPHLKAAYPELVGRYPHVVMGLGETHKTLDTVAGIYRELLRLGADRGSYLVGIGGGIVTDVTGFVASTYMRGVSGFGFVATSLLAQVDASVGGKNGVNLDGYKNIVGVFHQPDFVLCDQGMLSTLPERELRAGLAEVIKCGLIRDRALFEAFENHTFETFVSNPALLHRAIVASVELKAAVVAADETERGERKLLNLGHTLAHAVEKCTGRYLHGEAVGIGLCVAANVSHKLGLLSEGDCRRVISVVGAMGFPTAVDPETGVTRRQLIDAVGADKKREADAIDFVVMEGFGAARRQRMTLAELDALLEGVC</sequence>
<dbReference type="Gene3D" id="3.40.50.1970">
    <property type="match status" value="1"/>
</dbReference>
<dbReference type="GO" id="GO:0003856">
    <property type="term" value="F:3-dehydroquinate synthase activity"/>
    <property type="evidence" value="ECO:0007669"/>
    <property type="project" value="UniProtKB-UniRule"/>
</dbReference>
<dbReference type="Proteomes" id="UP000823926">
    <property type="component" value="Unassembled WGS sequence"/>
</dbReference>